<proteinExistence type="predicted"/>
<dbReference type="GO" id="GO:0035091">
    <property type="term" value="F:phosphatidylinositol binding"/>
    <property type="evidence" value="ECO:0007669"/>
    <property type="project" value="InterPro"/>
</dbReference>
<evidence type="ECO:0008006" key="4">
    <source>
        <dbReference type="Google" id="ProtNLM"/>
    </source>
</evidence>
<feature type="compositionally biased region" description="Basic and acidic residues" evidence="1">
    <location>
        <begin position="245"/>
        <end position="261"/>
    </location>
</feature>
<reference evidence="2 3" key="1">
    <citation type="journal article" date="2012" name="Genome Biol.">
        <title>Genome and low-iron response of an oceanic diatom adapted to chronic iron limitation.</title>
        <authorList>
            <person name="Lommer M."/>
            <person name="Specht M."/>
            <person name="Roy A.S."/>
            <person name="Kraemer L."/>
            <person name="Andreson R."/>
            <person name="Gutowska M.A."/>
            <person name="Wolf J."/>
            <person name="Bergner S.V."/>
            <person name="Schilhabel M.B."/>
            <person name="Klostermeier U.C."/>
            <person name="Beiko R.G."/>
            <person name="Rosenstiel P."/>
            <person name="Hippler M."/>
            <person name="Laroche J."/>
        </authorList>
    </citation>
    <scope>NUCLEOTIDE SEQUENCE [LARGE SCALE GENOMIC DNA]</scope>
    <source>
        <strain evidence="2 3">CCMP1005</strain>
    </source>
</reference>
<feature type="compositionally biased region" description="Basic residues" evidence="1">
    <location>
        <begin position="423"/>
        <end position="432"/>
    </location>
</feature>
<name>K0QY61_THAOC</name>
<feature type="region of interest" description="Disordered" evidence="1">
    <location>
        <begin position="61"/>
        <end position="80"/>
    </location>
</feature>
<feature type="compositionally biased region" description="Acidic residues" evidence="1">
    <location>
        <begin position="106"/>
        <end position="118"/>
    </location>
</feature>
<organism evidence="2 3">
    <name type="scientific">Thalassiosira oceanica</name>
    <name type="common">Marine diatom</name>
    <dbReference type="NCBI Taxonomy" id="159749"/>
    <lineage>
        <taxon>Eukaryota</taxon>
        <taxon>Sar</taxon>
        <taxon>Stramenopiles</taxon>
        <taxon>Ochrophyta</taxon>
        <taxon>Bacillariophyta</taxon>
        <taxon>Coscinodiscophyceae</taxon>
        <taxon>Thalassiosirophycidae</taxon>
        <taxon>Thalassiosirales</taxon>
        <taxon>Thalassiosiraceae</taxon>
        <taxon>Thalassiosira</taxon>
    </lineage>
</organism>
<dbReference type="eggNOG" id="ENOG502S5JH">
    <property type="taxonomic scope" value="Eukaryota"/>
</dbReference>
<dbReference type="AlphaFoldDB" id="K0QY61"/>
<dbReference type="InterPro" id="IPR036871">
    <property type="entry name" value="PX_dom_sf"/>
</dbReference>
<feature type="region of interest" description="Disordered" evidence="1">
    <location>
        <begin position="89"/>
        <end position="160"/>
    </location>
</feature>
<dbReference type="Gene3D" id="3.30.1520.10">
    <property type="entry name" value="Phox-like domain"/>
    <property type="match status" value="1"/>
</dbReference>
<feature type="compositionally biased region" description="Gly residues" evidence="1">
    <location>
        <begin position="355"/>
        <end position="370"/>
    </location>
</feature>
<feature type="compositionally biased region" description="Basic and acidic residues" evidence="1">
    <location>
        <begin position="61"/>
        <end position="75"/>
    </location>
</feature>
<dbReference type="SUPFAM" id="SSF64268">
    <property type="entry name" value="PX domain"/>
    <property type="match status" value="1"/>
</dbReference>
<dbReference type="EMBL" id="AGNL01050716">
    <property type="protein sequence ID" value="EJK43738.1"/>
    <property type="molecule type" value="Genomic_DNA"/>
</dbReference>
<protein>
    <recommendedName>
        <fullName evidence="4">PX domain-containing protein</fullName>
    </recommendedName>
</protein>
<evidence type="ECO:0000313" key="3">
    <source>
        <dbReference type="Proteomes" id="UP000266841"/>
    </source>
</evidence>
<feature type="compositionally biased region" description="Basic residues" evidence="1">
    <location>
        <begin position="323"/>
        <end position="336"/>
    </location>
</feature>
<keyword evidence="3" id="KW-1185">Reference proteome</keyword>
<feature type="compositionally biased region" description="Polar residues" evidence="1">
    <location>
        <begin position="132"/>
        <end position="149"/>
    </location>
</feature>
<dbReference type="Proteomes" id="UP000266841">
    <property type="component" value="Unassembled WGS sequence"/>
</dbReference>
<dbReference type="OrthoDB" id="44355at2759"/>
<evidence type="ECO:0000256" key="1">
    <source>
        <dbReference type="SAM" id="MobiDB-lite"/>
    </source>
</evidence>
<gene>
    <name evidence="2" type="ORF">THAOC_37788</name>
</gene>
<feature type="compositionally biased region" description="Basic and acidic residues" evidence="1">
    <location>
        <begin position="305"/>
        <end position="322"/>
    </location>
</feature>
<accession>K0QY61</accession>
<feature type="region of interest" description="Disordered" evidence="1">
    <location>
        <begin position="302"/>
        <end position="452"/>
    </location>
</feature>
<feature type="region of interest" description="Disordered" evidence="1">
    <location>
        <begin position="242"/>
        <end position="263"/>
    </location>
</feature>
<comment type="caution">
    <text evidence="2">The sequence shown here is derived from an EMBL/GenBank/DDBJ whole genome shotgun (WGS) entry which is preliminary data.</text>
</comment>
<evidence type="ECO:0000313" key="2">
    <source>
        <dbReference type="EMBL" id="EJK43738.1"/>
    </source>
</evidence>
<sequence length="630" mass="68913">MLCTLSVMYAAGHTATDTADPTCGFALFLFVWPSKARSEDERIEEMAEAGQPSVKRVISTHEDFQGDEKKSKTGEDINQGTADPAVAATAARQQEMTPPSPPAVVEEVDEDEDDDDGGEDARPVATIFHADTGSSNTTQSSLSDENCSSPALAPDGGGVNLNKITKIPRNISHGSGTVNSSLGNKQSSVGNWGWFEEVANGEGRGDSLRGGFLPGGPGIKDGGKRRGLLDFGTDIMSSIIPGLGADRRGQHHGRDGADLRPRGVPLLPEALEADGRQPAAPAGRGAPLLRADVGAELHQIQGQVRDTRRGPHGLDSHIDKPVQRRRILRRRPRRAGKQPQQLQPRGAVRDEGRRAGGLGLRQGGPGGRCGGHAQPAPQQRRRRDVLRPEQAEGLQPQQPRSAQPPAPPREQEGQGCRGGERPHRARTRRQRLRDHGQQELSPDGPRGRADRWHGHSEHIHCELQGRRGERPLGHAVGCVRGDRERNDSQFAPLSQSKKHGKYAQYLVIFCDGNFRNTVGVWKRYSDFSQLSRKVTQGHHESCAAAINPLNVTEDRDVEILPNAITSWRLLKKRQRWYRCLDAGYLSLKVFLLERFLHDILFESSNPQILRDFVGVNSSEGSLNRMGSVKA</sequence>